<dbReference type="PANTHER" id="PTHR33133">
    <property type="entry name" value="OS08G0107100 PROTEIN-RELATED"/>
    <property type="match status" value="1"/>
</dbReference>
<dbReference type="Proteomes" id="UP001567538">
    <property type="component" value="Unassembled WGS sequence"/>
</dbReference>
<dbReference type="EMBL" id="JBEAFC010000002">
    <property type="protein sequence ID" value="KAL1566345.1"/>
    <property type="molecule type" value="Genomic_DNA"/>
</dbReference>
<evidence type="ECO:0000313" key="3">
    <source>
        <dbReference type="Proteomes" id="UP001567538"/>
    </source>
</evidence>
<accession>A0ABD1ID49</accession>
<keyword evidence="1" id="KW-1133">Transmembrane helix</keyword>
<feature type="transmembrane region" description="Helical" evidence="1">
    <location>
        <begin position="72"/>
        <end position="93"/>
    </location>
</feature>
<name>A0ABD1ID49_SALDI</name>
<sequence length="291" mass="31379">MRKSIFTFLQNFHHLSTVPALLLLPFAASTLLSPPLVVSSRFFPLLHARLRSVSLDAGIPQSGLFATLNLKLARTILSFPFSLSFLLLAKVAVIKLLHHRKPPQHSLPSTVNSLVATHICNSLLILSANATFFSLLAAVLSLSSPPFRLLLTDAGAVAYSTALASVHIVCGLALIIAAAADDSSGGLSSIVEACVFIRHRTSAALSLAVPMNIALAAVEALFQYRVLNAYGRESAVTPAMALEAVVVAYIYEMVVIVDTIVGYVFLKSCREEQHDFCHQRIEFCKALELVV</sequence>
<gene>
    <name evidence="2" type="ORF">AAHA92_01965</name>
</gene>
<feature type="transmembrane region" description="Helical" evidence="1">
    <location>
        <begin position="201"/>
        <end position="224"/>
    </location>
</feature>
<keyword evidence="3" id="KW-1185">Reference proteome</keyword>
<evidence type="ECO:0000256" key="1">
    <source>
        <dbReference type="SAM" id="Phobius"/>
    </source>
</evidence>
<feature type="transmembrane region" description="Helical" evidence="1">
    <location>
        <begin position="157"/>
        <end position="180"/>
    </location>
</feature>
<dbReference type="PANTHER" id="PTHR33133:SF3">
    <property type="entry name" value="TRANSMEMBRANE PROTEIN"/>
    <property type="match status" value="1"/>
</dbReference>
<reference evidence="2 3" key="1">
    <citation type="submission" date="2024-06" db="EMBL/GenBank/DDBJ databases">
        <title>A chromosome level genome sequence of Diviner's sage (Salvia divinorum).</title>
        <authorList>
            <person name="Ford S.A."/>
            <person name="Ro D.-K."/>
            <person name="Ness R.W."/>
            <person name="Phillips M.A."/>
        </authorList>
    </citation>
    <scope>NUCLEOTIDE SEQUENCE [LARGE SCALE GENOMIC DNA]</scope>
    <source>
        <strain evidence="2">SAF-2024a</strain>
        <tissue evidence="2">Leaf</tissue>
    </source>
</reference>
<proteinExistence type="predicted"/>
<feature type="transmembrane region" description="Helical" evidence="1">
    <location>
        <begin position="244"/>
        <end position="266"/>
    </location>
</feature>
<organism evidence="2 3">
    <name type="scientific">Salvia divinorum</name>
    <name type="common">Maria pastora</name>
    <name type="synonym">Diviner's sage</name>
    <dbReference type="NCBI Taxonomy" id="28513"/>
    <lineage>
        <taxon>Eukaryota</taxon>
        <taxon>Viridiplantae</taxon>
        <taxon>Streptophyta</taxon>
        <taxon>Embryophyta</taxon>
        <taxon>Tracheophyta</taxon>
        <taxon>Spermatophyta</taxon>
        <taxon>Magnoliopsida</taxon>
        <taxon>eudicotyledons</taxon>
        <taxon>Gunneridae</taxon>
        <taxon>Pentapetalae</taxon>
        <taxon>asterids</taxon>
        <taxon>lamiids</taxon>
        <taxon>Lamiales</taxon>
        <taxon>Lamiaceae</taxon>
        <taxon>Nepetoideae</taxon>
        <taxon>Mentheae</taxon>
        <taxon>Salviinae</taxon>
        <taxon>Salvia</taxon>
        <taxon>Salvia subgen. Calosphace</taxon>
    </lineage>
</organism>
<protein>
    <submittedName>
        <fullName evidence="2">Uncharacterized protein</fullName>
    </submittedName>
</protein>
<keyword evidence="1" id="KW-0812">Transmembrane</keyword>
<feature type="transmembrane region" description="Helical" evidence="1">
    <location>
        <begin position="114"/>
        <end position="137"/>
    </location>
</feature>
<evidence type="ECO:0000313" key="2">
    <source>
        <dbReference type="EMBL" id="KAL1566345.1"/>
    </source>
</evidence>
<dbReference type="AlphaFoldDB" id="A0ABD1ID49"/>
<comment type="caution">
    <text evidence="2">The sequence shown here is derived from an EMBL/GenBank/DDBJ whole genome shotgun (WGS) entry which is preliminary data.</text>
</comment>
<keyword evidence="1" id="KW-0472">Membrane</keyword>